<keyword evidence="6" id="KW-0963">Cytoplasm</keyword>
<evidence type="ECO:0000256" key="11">
    <source>
        <dbReference type="ARBA" id="ARBA00023242"/>
    </source>
</evidence>
<dbReference type="SUPFAM" id="SSF54001">
    <property type="entry name" value="Cysteine proteinases"/>
    <property type="match status" value="1"/>
</dbReference>
<sequence length="1027" mass="117456">MAKAGSSAKQAGYGVQGNITRVMSHTFNDVIRLSQSNRPFHFHFGLLFETFSKMAEGGVVEMSEDTEKIPDCAKQKSEIASLMKKTLKKGDTWYLLDTKWYKQWKKYVGYDSWDSFSVGEQNSHPGPMDNCPLVKEEEGGLKPHLIEELDYMLLPEEAWDKMLAWYGLAKEQESICRGVIEQGTFVKHFKVEVYLLDVKLCRNSDLETVITKQFSRVATIENIEKEMRNTFEIPEEKEVRLWNKYMASTYEHLNKPEHTLQEAGLYTGQTIVIEEKNEDGTWPRQAKSTSTYTSTSTSTNSRSNSVGSSSHESSSGYGGSGGTSYNSYYNSSSSYEPGRGHATPGLCGLANLGNTCFMNSALQCMSNVPMLTQYFLNDEWVDEVNEDNPLGMRGEIARSFAELVKTLWSGKYSYTAPRNFKYAVGRFAPQFSGFQQQDSQELMAFLLDGLHEDLNRIRQKPYIEMKDNDERPDTDVAKESWENYRKRNDSVIVDTFHGLLKSTVHCPECAKISVTFDPFCYLSLPLPIKKERQLEVFWVPLNPQKKPVQFKLTVPKMGTVLDLCNALSNHVQADPDKMAVTDVYSHRFHKVFSHDDTLNNILDRDDIFVYEVPVAWDDPDTVIVPIYMREKRVKNQYSSYQMSTYQLFGQPLLLPVPRRECTYQVLYNQLLQRVSRYVKVPENAGSWWKDEEEQDGQMSDCNKGKDNKQVNSDEEITKENGMAVENKQKQVNGEANEMEISAANGNKESETDDKQTISSENTDTSAVANIEPPPLFKFRMVNSYGSAEIDHKLKNDGNPLRLHNRTHIAVDWHPLAKDKFYDEQAAEDLEQHESVKQRLQRKQVLQLDDCLELFTRIEQLGENDLWYCPQCKKHQQATKKFDLWSLPDVLIIHLKRFSYNRYYRDKIDTLIEFPYNGLNLKKYIINKDDGTMTYDLIAVTNHYGGLGGGHYTAYGKSVDDNEWHYFDDSSVSSASEEDVTSKAAYVLVYQKQGTNPKPAKCNRTSHAAGGAMENSINSLSDEEMETT</sequence>
<dbReference type="InterPro" id="IPR018200">
    <property type="entry name" value="USP_CS"/>
</dbReference>
<dbReference type="InterPro" id="IPR050185">
    <property type="entry name" value="Ub_carboxyl-term_hydrolase"/>
</dbReference>
<evidence type="ECO:0000259" key="13">
    <source>
        <dbReference type="PROSITE" id="PS50235"/>
    </source>
</evidence>
<evidence type="ECO:0000256" key="9">
    <source>
        <dbReference type="ARBA" id="ARBA00022801"/>
    </source>
</evidence>
<dbReference type="Pfam" id="PF14533">
    <property type="entry name" value="USP7_C2"/>
    <property type="match status" value="1"/>
</dbReference>
<keyword evidence="16" id="KW-1185">Reference proteome</keyword>
<dbReference type="STRING" id="6573.A0A210R0V7"/>
<dbReference type="OrthoDB" id="265776at2759"/>
<dbReference type="Pfam" id="PF14836">
    <property type="entry name" value="Ubiquitin_3"/>
    <property type="match status" value="1"/>
</dbReference>
<feature type="domain" description="DUSP" evidence="14">
    <location>
        <begin position="70"/>
        <end position="180"/>
    </location>
</feature>
<feature type="region of interest" description="Disordered" evidence="12">
    <location>
        <begin position="689"/>
        <end position="770"/>
    </location>
</feature>
<gene>
    <name evidence="15" type="ORF">KP79_PYT11142</name>
</gene>
<dbReference type="FunFam" id="3.90.70.10:FF:000013">
    <property type="entry name" value="ubiquitin carboxyl-terminal hydrolase 15 isoform X1"/>
    <property type="match status" value="1"/>
</dbReference>
<dbReference type="Gene3D" id="3.10.20.90">
    <property type="entry name" value="Phosphatidylinositol 3-kinase Catalytic Subunit, Chain A, domain 1"/>
    <property type="match status" value="1"/>
</dbReference>
<feature type="compositionally biased region" description="Low complexity" evidence="12">
    <location>
        <begin position="288"/>
        <end position="315"/>
    </location>
</feature>
<evidence type="ECO:0000256" key="7">
    <source>
        <dbReference type="ARBA" id="ARBA00022670"/>
    </source>
</evidence>
<dbReference type="SUPFAM" id="SSF143791">
    <property type="entry name" value="DUSP-like"/>
    <property type="match status" value="1"/>
</dbReference>
<dbReference type="InterPro" id="IPR038765">
    <property type="entry name" value="Papain-like_cys_pep_sf"/>
</dbReference>
<accession>A0A210R0V7</accession>
<dbReference type="PANTHER" id="PTHR21646">
    <property type="entry name" value="UBIQUITIN CARBOXYL-TERMINAL HYDROLASE"/>
    <property type="match status" value="1"/>
</dbReference>
<dbReference type="PROSITE" id="PS50235">
    <property type="entry name" value="USP_3"/>
    <property type="match status" value="1"/>
</dbReference>
<evidence type="ECO:0000256" key="5">
    <source>
        <dbReference type="ARBA" id="ARBA00012759"/>
    </source>
</evidence>
<evidence type="ECO:0000256" key="8">
    <source>
        <dbReference type="ARBA" id="ARBA00022786"/>
    </source>
</evidence>
<dbReference type="CDD" id="cd02674">
    <property type="entry name" value="Peptidase_C19R"/>
    <property type="match status" value="1"/>
</dbReference>
<comment type="caution">
    <text evidence="15">The sequence shown here is derived from an EMBL/GenBank/DDBJ whole genome shotgun (WGS) entry which is preliminary data.</text>
</comment>
<evidence type="ECO:0000313" key="15">
    <source>
        <dbReference type="EMBL" id="OWF54594.1"/>
    </source>
</evidence>
<dbReference type="EC" id="3.4.19.12" evidence="5"/>
<dbReference type="PROSITE" id="PS00972">
    <property type="entry name" value="USP_1"/>
    <property type="match status" value="1"/>
</dbReference>
<dbReference type="AlphaFoldDB" id="A0A210R0V7"/>
<keyword evidence="10" id="KW-0788">Thiol protease</keyword>
<dbReference type="InterPro" id="IPR029346">
    <property type="entry name" value="USP_C"/>
</dbReference>
<evidence type="ECO:0000256" key="6">
    <source>
        <dbReference type="ARBA" id="ARBA00022490"/>
    </source>
</evidence>
<keyword evidence="11" id="KW-0539">Nucleus</keyword>
<dbReference type="Pfam" id="PF00443">
    <property type="entry name" value="UCH"/>
    <property type="match status" value="1"/>
</dbReference>
<feature type="compositionally biased region" description="Polar residues" evidence="12">
    <location>
        <begin position="756"/>
        <end position="767"/>
    </location>
</feature>
<dbReference type="InterPro" id="IPR035927">
    <property type="entry name" value="DUSP-like_sf"/>
</dbReference>
<dbReference type="GO" id="GO:0004843">
    <property type="term" value="F:cysteine-type deubiquitinase activity"/>
    <property type="evidence" value="ECO:0007669"/>
    <property type="project" value="UniProtKB-EC"/>
</dbReference>
<keyword evidence="9 15" id="KW-0378">Hydrolase</keyword>
<evidence type="ECO:0000256" key="3">
    <source>
        <dbReference type="ARBA" id="ARBA00004496"/>
    </source>
</evidence>
<feature type="region of interest" description="Disordered" evidence="12">
    <location>
        <begin position="995"/>
        <end position="1027"/>
    </location>
</feature>
<evidence type="ECO:0000259" key="14">
    <source>
        <dbReference type="PROSITE" id="PS51283"/>
    </source>
</evidence>
<dbReference type="EMBL" id="NEDP02000976">
    <property type="protein sequence ID" value="OWF54594.1"/>
    <property type="molecule type" value="Genomic_DNA"/>
</dbReference>
<evidence type="ECO:0000256" key="4">
    <source>
        <dbReference type="ARBA" id="ARBA00009085"/>
    </source>
</evidence>
<dbReference type="PROSITE" id="PS00973">
    <property type="entry name" value="USP_2"/>
    <property type="match status" value="1"/>
</dbReference>
<dbReference type="PANTHER" id="PTHR21646:SF24">
    <property type="entry name" value="UBIQUITIN CARBOXYL-TERMINAL HYDROLASE"/>
    <property type="match status" value="1"/>
</dbReference>
<proteinExistence type="inferred from homology"/>
<dbReference type="GO" id="GO:0006508">
    <property type="term" value="P:proteolysis"/>
    <property type="evidence" value="ECO:0007669"/>
    <property type="project" value="UniProtKB-KW"/>
</dbReference>
<comment type="subcellular location">
    <subcellularLocation>
        <location evidence="3">Cytoplasm</location>
    </subcellularLocation>
    <subcellularLocation>
        <location evidence="2">Nucleus</location>
    </subcellularLocation>
</comment>
<dbReference type="Gene3D" id="3.30.2230.10">
    <property type="entry name" value="DUSP-like"/>
    <property type="match status" value="1"/>
</dbReference>
<dbReference type="InterPro" id="IPR028889">
    <property type="entry name" value="USP"/>
</dbReference>
<dbReference type="InterPro" id="IPR006615">
    <property type="entry name" value="Pept_C19_DUSP"/>
</dbReference>
<dbReference type="GO" id="GO:0005634">
    <property type="term" value="C:nucleus"/>
    <property type="evidence" value="ECO:0007669"/>
    <property type="project" value="UniProtKB-SubCell"/>
</dbReference>
<dbReference type="Pfam" id="PF06337">
    <property type="entry name" value="DUSP"/>
    <property type="match status" value="1"/>
</dbReference>
<dbReference type="SMART" id="SM00695">
    <property type="entry name" value="DUSP"/>
    <property type="match status" value="1"/>
</dbReference>
<evidence type="ECO:0000313" key="16">
    <source>
        <dbReference type="Proteomes" id="UP000242188"/>
    </source>
</evidence>
<keyword evidence="8" id="KW-0833">Ubl conjugation pathway</keyword>
<dbReference type="PROSITE" id="PS51283">
    <property type="entry name" value="DUSP"/>
    <property type="match status" value="1"/>
</dbReference>
<evidence type="ECO:0000256" key="12">
    <source>
        <dbReference type="SAM" id="MobiDB-lite"/>
    </source>
</evidence>
<comment type="catalytic activity">
    <reaction evidence="1">
        <text>Thiol-dependent hydrolysis of ester, thioester, amide, peptide and isopeptide bonds formed by the C-terminal Gly of ubiquitin (a 76-residue protein attached to proteins as an intracellular targeting signal).</text>
        <dbReference type="EC" id="3.4.19.12"/>
    </reaction>
</comment>
<dbReference type="Proteomes" id="UP000242188">
    <property type="component" value="Unassembled WGS sequence"/>
</dbReference>
<dbReference type="GO" id="GO:0016579">
    <property type="term" value="P:protein deubiquitination"/>
    <property type="evidence" value="ECO:0007669"/>
    <property type="project" value="InterPro"/>
</dbReference>
<dbReference type="InterPro" id="IPR028135">
    <property type="entry name" value="Ub_USP-typ"/>
</dbReference>
<feature type="domain" description="USP" evidence="13">
    <location>
        <begin position="347"/>
        <end position="992"/>
    </location>
</feature>
<evidence type="ECO:0000256" key="2">
    <source>
        <dbReference type="ARBA" id="ARBA00004123"/>
    </source>
</evidence>
<evidence type="ECO:0000256" key="1">
    <source>
        <dbReference type="ARBA" id="ARBA00000707"/>
    </source>
</evidence>
<feature type="region of interest" description="Disordered" evidence="12">
    <location>
        <begin position="276"/>
        <end position="320"/>
    </location>
</feature>
<dbReference type="Gene3D" id="3.90.70.10">
    <property type="entry name" value="Cysteine proteinases"/>
    <property type="match status" value="2"/>
</dbReference>
<reference evidence="15 16" key="1">
    <citation type="journal article" date="2017" name="Nat. Ecol. Evol.">
        <title>Scallop genome provides insights into evolution of bilaterian karyotype and development.</title>
        <authorList>
            <person name="Wang S."/>
            <person name="Zhang J."/>
            <person name="Jiao W."/>
            <person name="Li J."/>
            <person name="Xun X."/>
            <person name="Sun Y."/>
            <person name="Guo X."/>
            <person name="Huan P."/>
            <person name="Dong B."/>
            <person name="Zhang L."/>
            <person name="Hu X."/>
            <person name="Sun X."/>
            <person name="Wang J."/>
            <person name="Zhao C."/>
            <person name="Wang Y."/>
            <person name="Wang D."/>
            <person name="Huang X."/>
            <person name="Wang R."/>
            <person name="Lv J."/>
            <person name="Li Y."/>
            <person name="Zhang Z."/>
            <person name="Liu B."/>
            <person name="Lu W."/>
            <person name="Hui Y."/>
            <person name="Liang J."/>
            <person name="Zhou Z."/>
            <person name="Hou R."/>
            <person name="Li X."/>
            <person name="Liu Y."/>
            <person name="Li H."/>
            <person name="Ning X."/>
            <person name="Lin Y."/>
            <person name="Zhao L."/>
            <person name="Xing Q."/>
            <person name="Dou J."/>
            <person name="Li Y."/>
            <person name="Mao J."/>
            <person name="Guo H."/>
            <person name="Dou H."/>
            <person name="Li T."/>
            <person name="Mu C."/>
            <person name="Jiang W."/>
            <person name="Fu Q."/>
            <person name="Fu X."/>
            <person name="Miao Y."/>
            <person name="Liu J."/>
            <person name="Yu Q."/>
            <person name="Li R."/>
            <person name="Liao H."/>
            <person name="Li X."/>
            <person name="Kong Y."/>
            <person name="Jiang Z."/>
            <person name="Chourrout D."/>
            <person name="Li R."/>
            <person name="Bao Z."/>
        </authorList>
    </citation>
    <scope>NUCLEOTIDE SEQUENCE [LARGE SCALE GENOMIC DNA]</scope>
    <source>
        <strain evidence="15 16">PY_sf001</strain>
    </source>
</reference>
<dbReference type="GO" id="GO:0005737">
    <property type="term" value="C:cytoplasm"/>
    <property type="evidence" value="ECO:0007669"/>
    <property type="project" value="UniProtKB-SubCell"/>
</dbReference>
<dbReference type="InterPro" id="IPR001394">
    <property type="entry name" value="Peptidase_C19_UCH"/>
</dbReference>
<protein>
    <recommendedName>
        <fullName evidence="5">ubiquitinyl hydrolase 1</fullName>
        <ecNumber evidence="5">3.4.19.12</ecNumber>
    </recommendedName>
</protein>
<comment type="similarity">
    <text evidence="4">Belongs to the peptidase C19 family.</text>
</comment>
<dbReference type="FunFam" id="3.30.2230.10:FF:000003">
    <property type="entry name" value="ubiquitin carboxyl-terminal hydrolase 15 isoform X1"/>
    <property type="match status" value="1"/>
</dbReference>
<name>A0A210R0V7_MIZYE</name>
<evidence type="ECO:0000256" key="10">
    <source>
        <dbReference type="ARBA" id="ARBA00022807"/>
    </source>
</evidence>
<organism evidence="15 16">
    <name type="scientific">Mizuhopecten yessoensis</name>
    <name type="common">Japanese scallop</name>
    <name type="synonym">Patinopecten yessoensis</name>
    <dbReference type="NCBI Taxonomy" id="6573"/>
    <lineage>
        <taxon>Eukaryota</taxon>
        <taxon>Metazoa</taxon>
        <taxon>Spiralia</taxon>
        <taxon>Lophotrochozoa</taxon>
        <taxon>Mollusca</taxon>
        <taxon>Bivalvia</taxon>
        <taxon>Autobranchia</taxon>
        <taxon>Pteriomorphia</taxon>
        <taxon>Pectinida</taxon>
        <taxon>Pectinoidea</taxon>
        <taxon>Pectinidae</taxon>
        <taxon>Mizuhopecten</taxon>
    </lineage>
</organism>
<keyword evidence="7" id="KW-0645">Protease</keyword>